<evidence type="ECO:0000313" key="1">
    <source>
        <dbReference type="EMBL" id="GFQ94327.1"/>
    </source>
</evidence>
<gene>
    <name evidence="1" type="primary">AVEN_149571_1</name>
    <name evidence="1" type="ORF">TNCT_221441</name>
</gene>
<comment type="caution">
    <text evidence="1">The sequence shown here is derived from an EMBL/GenBank/DDBJ whole genome shotgun (WGS) entry which is preliminary data.</text>
</comment>
<dbReference type="Proteomes" id="UP000887116">
    <property type="component" value="Unassembled WGS sequence"/>
</dbReference>
<protein>
    <submittedName>
        <fullName evidence="1">Uncharacterized protein</fullName>
    </submittedName>
</protein>
<evidence type="ECO:0000313" key="2">
    <source>
        <dbReference type="Proteomes" id="UP000887116"/>
    </source>
</evidence>
<dbReference type="OrthoDB" id="6426908at2759"/>
<accession>A0A8X6G1L7</accession>
<keyword evidence="2" id="KW-1185">Reference proteome</keyword>
<reference evidence="1" key="1">
    <citation type="submission" date="2020-07" db="EMBL/GenBank/DDBJ databases">
        <title>Multicomponent nature underlies the extraordinary mechanical properties of spider dragline silk.</title>
        <authorList>
            <person name="Kono N."/>
            <person name="Nakamura H."/>
            <person name="Mori M."/>
            <person name="Yoshida Y."/>
            <person name="Ohtoshi R."/>
            <person name="Malay A.D."/>
            <person name="Moran D.A.P."/>
            <person name="Tomita M."/>
            <person name="Numata K."/>
            <person name="Arakawa K."/>
        </authorList>
    </citation>
    <scope>NUCLEOTIDE SEQUENCE</scope>
</reference>
<dbReference type="AlphaFoldDB" id="A0A8X6G1L7"/>
<organism evidence="1 2">
    <name type="scientific">Trichonephila clavata</name>
    <name type="common">Joro spider</name>
    <name type="synonym">Nephila clavata</name>
    <dbReference type="NCBI Taxonomy" id="2740835"/>
    <lineage>
        <taxon>Eukaryota</taxon>
        <taxon>Metazoa</taxon>
        <taxon>Ecdysozoa</taxon>
        <taxon>Arthropoda</taxon>
        <taxon>Chelicerata</taxon>
        <taxon>Arachnida</taxon>
        <taxon>Araneae</taxon>
        <taxon>Araneomorphae</taxon>
        <taxon>Entelegynae</taxon>
        <taxon>Araneoidea</taxon>
        <taxon>Nephilidae</taxon>
        <taxon>Trichonephila</taxon>
    </lineage>
</organism>
<name>A0A8X6G1L7_TRICU</name>
<proteinExistence type="predicted"/>
<sequence>MEHTKKFVLVPEERLRQFAETHLTDLDKEMHKILRRPNLSEQEKVTLYTQILQKYTNFPLQQNITEPLHEVKFEEFNTNQKIEEVDLMDSSDAQRINIENEILNQIPLKRKYQAQKIMELLQQNSTSFSWTNEKELMIKNKILPNTNIVDLVAFLLKDRKTEPNGLWKFIDILKESDFPSQLIKNRYFKHNTMYAKPATWIQY</sequence>
<dbReference type="EMBL" id="BMAO01004397">
    <property type="protein sequence ID" value="GFQ94327.1"/>
    <property type="molecule type" value="Genomic_DNA"/>
</dbReference>